<dbReference type="RefSeq" id="WP_143544445.1">
    <property type="nucleotide sequence ID" value="NZ_OCMF01000001.1"/>
</dbReference>
<dbReference type="AlphaFoldDB" id="A0A285X360"/>
<evidence type="ECO:0000313" key="3">
    <source>
        <dbReference type="Proteomes" id="UP000219193"/>
    </source>
</evidence>
<reference evidence="3" key="1">
    <citation type="submission" date="2017-09" db="EMBL/GenBank/DDBJ databases">
        <authorList>
            <person name="Varghese N."/>
            <person name="Submissions S."/>
        </authorList>
    </citation>
    <scope>NUCLEOTIDE SEQUENCE [LARGE SCALE GENOMIC DNA]</scope>
    <source>
        <strain evidence="3">CGMCC 1.12641</strain>
    </source>
</reference>
<evidence type="ECO:0000256" key="1">
    <source>
        <dbReference type="SAM" id="SignalP"/>
    </source>
</evidence>
<sequence length="290" mass="33988">MQYLRIIFFATFMCMAFPLIAQETFIINKDTLELKREVNGPLSLYWTEKDHKYRYFVQKKDRLIELKNTDGNEEYKQQLQELTTDAEMKTRDVLFVLYSLKHFTNTYNARVQEDYVANEASDDIHHRLGLFTGLSNNIYTENPENVLVPVVGLEYEFYDPNLAPRHSAFVQLRHSFKQDDYRYTSTQLSLNYRFKALYFSNFDLHINTKLATFFYSEDKIPVTNDQGEVIAIREDNGFTFTAPFSFGVGSDIQITPKSFITLGYNDIFAIVWDSNGSFPLDFTVGYKYNL</sequence>
<evidence type="ECO:0008006" key="4">
    <source>
        <dbReference type="Google" id="ProtNLM"/>
    </source>
</evidence>
<dbReference type="Proteomes" id="UP000219193">
    <property type="component" value="Unassembled WGS sequence"/>
</dbReference>
<dbReference type="EMBL" id="OCMF01000001">
    <property type="protein sequence ID" value="SOC79791.1"/>
    <property type="molecule type" value="Genomic_DNA"/>
</dbReference>
<keyword evidence="3" id="KW-1185">Reference proteome</keyword>
<feature type="signal peptide" evidence="1">
    <location>
        <begin position="1"/>
        <end position="21"/>
    </location>
</feature>
<protein>
    <recommendedName>
        <fullName evidence="4">Outer membrane protein beta-barrel domain-containing protein</fullName>
    </recommendedName>
</protein>
<gene>
    <name evidence="2" type="ORF">SAMN06296241_1327</name>
</gene>
<name>A0A285X360_9FLAO</name>
<organism evidence="2 3">
    <name type="scientific">Salinimicrobium sediminis</name>
    <dbReference type="NCBI Taxonomy" id="1343891"/>
    <lineage>
        <taxon>Bacteria</taxon>
        <taxon>Pseudomonadati</taxon>
        <taxon>Bacteroidota</taxon>
        <taxon>Flavobacteriia</taxon>
        <taxon>Flavobacteriales</taxon>
        <taxon>Flavobacteriaceae</taxon>
        <taxon>Salinimicrobium</taxon>
    </lineage>
</organism>
<dbReference type="OrthoDB" id="1411114at2"/>
<accession>A0A285X360</accession>
<keyword evidence="1" id="KW-0732">Signal</keyword>
<proteinExistence type="predicted"/>
<feature type="chain" id="PRO_5012199777" description="Outer membrane protein beta-barrel domain-containing protein" evidence="1">
    <location>
        <begin position="22"/>
        <end position="290"/>
    </location>
</feature>
<evidence type="ECO:0000313" key="2">
    <source>
        <dbReference type="EMBL" id="SOC79791.1"/>
    </source>
</evidence>